<dbReference type="PANTHER" id="PTHR31286">
    <property type="entry name" value="GLYCINE-RICH CELL WALL STRUCTURAL PROTEIN 1.8-LIKE"/>
    <property type="match status" value="1"/>
</dbReference>
<feature type="domain" description="CCHC-type" evidence="3">
    <location>
        <begin position="200"/>
        <end position="213"/>
    </location>
</feature>
<evidence type="ECO:0000256" key="1">
    <source>
        <dbReference type="PROSITE-ProRule" id="PRU00047"/>
    </source>
</evidence>
<dbReference type="PROSITE" id="PS50158">
    <property type="entry name" value="ZF_CCHC"/>
    <property type="match status" value="1"/>
</dbReference>
<organism evidence="4 5">
    <name type="scientific">Canna indica</name>
    <name type="common">Indian-shot</name>
    <dbReference type="NCBI Taxonomy" id="4628"/>
    <lineage>
        <taxon>Eukaryota</taxon>
        <taxon>Viridiplantae</taxon>
        <taxon>Streptophyta</taxon>
        <taxon>Embryophyta</taxon>
        <taxon>Tracheophyta</taxon>
        <taxon>Spermatophyta</taxon>
        <taxon>Magnoliopsida</taxon>
        <taxon>Liliopsida</taxon>
        <taxon>Zingiberales</taxon>
        <taxon>Cannaceae</taxon>
        <taxon>Canna</taxon>
    </lineage>
</organism>
<keyword evidence="1" id="KW-0479">Metal-binding</keyword>
<keyword evidence="5" id="KW-1185">Reference proteome</keyword>
<protein>
    <recommendedName>
        <fullName evidence="3">CCHC-type domain-containing protein</fullName>
    </recommendedName>
</protein>
<dbReference type="InterPro" id="IPR025836">
    <property type="entry name" value="Zn_knuckle_CX2CX4HX4C"/>
</dbReference>
<dbReference type="Pfam" id="PF14392">
    <property type="entry name" value="zf-CCHC_4"/>
    <property type="match status" value="1"/>
</dbReference>
<dbReference type="PANTHER" id="PTHR31286:SF99">
    <property type="entry name" value="DUF4283 DOMAIN-CONTAINING PROTEIN"/>
    <property type="match status" value="1"/>
</dbReference>
<sequence length="304" mass="34769">MFLKMAMDKALIYNYTTLAPISHARGQASEKAVTSANGSLASRVWRSFFFFGAKKTKNSYLSTHPLQYVAVVDSQAGPTDSAICPRETGEWEDEWRFSAELNEKNKKIQEHATGRVVIAEKDIRNARDDYKLMLYGKFFGCTPSLDLMPRLLLEFMNHDILLQLTAAVEKPIKLDEYIKSEMKDYKFFQTVAYENLINICYICGRVGHKEEMCNMKEKKAEVAEKDYMAAENEDEKLLGPWVQVVKKNRRGLKGNIRMGNNNKNSFTILDNPTYEDSPNEKVLNGSNMTENVNVRSKNKEAGRQ</sequence>
<feature type="region of interest" description="Disordered" evidence="2">
    <location>
        <begin position="269"/>
        <end position="304"/>
    </location>
</feature>
<feature type="compositionally biased region" description="Polar residues" evidence="2">
    <location>
        <begin position="284"/>
        <end position="295"/>
    </location>
</feature>
<name>A0AAQ3KFV3_9LILI</name>
<dbReference type="EMBL" id="CP136894">
    <property type="protein sequence ID" value="WOL07579.1"/>
    <property type="molecule type" value="Genomic_DNA"/>
</dbReference>
<evidence type="ECO:0000256" key="2">
    <source>
        <dbReference type="SAM" id="MobiDB-lite"/>
    </source>
</evidence>
<dbReference type="Proteomes" id="UP001327560">
    <property type="component" value="Chromosome 5"/>
</dbReference>
<dbReference type="GO" id="GO:0008270">
    <property type="term" value="F:zinc ion binding"/>
    <property type="evidence" value="ECO:0007669"/>
    <property type="project" value="UniProtKB-KW"/>
</dbReference>
<gene>
    <name evidence="4" type="ORF">Cni_G16323</name>
</gene>
<dbReference type="InterPro" id="IPR001878">
    <property type="entry name" value="Znf_CCHC"/>
</dbReference>
<reference evidence="4 5" key="1">
    <citation type="submission" date="2023-10" db="EMBL/GenBank/DDBJ databases">
        <title>Chromosome-scale genome assembly provides insights into flower coloration mechanisms of Canna indica.</title>
        <authorList>
            <person name="Li C."/>
        </authorList>
    </citation>
    <scope>NUCLEOTIDE SEQUENCE [LARGE SCALE GENOMIC DNA]</scope>
    <source>
        <tissue evidence="4">Flower</tissue>
    </source>
</reference>
<evidence type="ECO:0000313" key="5">
    <source>
        <dbReference type="Proteomes" id="UP001327560"/>
    </source>
</evidence>
<evidence type="ECO:0000259" key="3">
    <source>
        <dbReference type="PROSITE" id="PS50158"/>
    </source>
</evidence>
<dbReference type="AlphaFoldDB" id="A0AAQ3KFV3"/>
<keyword evidence="1" id="KW-0863">Zinc-finger</keyword>
<keyword evidence="1" id="KW-0862">Zinc</keyword>
<accession>A0AAQ3KFV3</accession>
<proteinExistence type="predicted"/>
<dbReference type="InterPro" id="IPR040256">
    <property type="entry name" value="At4g02000-like"/>
</dbReference>
<dbReference type="GO" id="GO:0003676">
    <property type="term" value="F:nucleic acid binding"/>
    <property type="evidence" value="ECO:0007669"/>
    <property type="project" value="InterPro"/>
</dbReference>
<evidence type="ECO:0000313" key="4">
    <source>
        <dbReference type="EMBL" id="WOL07579.1"/>
    </source>
</evidence>